<comment type="caution">
    <text evidence="1">The sequence shown here is derived from an EMBL/GenBank/DDBJ whole genome shotgun (WGS) entry which is preliminary data.</text>
</comment>
<accession>A0AAW2JPS8</accession>
<sequence>MAAPSPWRWPLNYAGSSSLRCSTTIFPLYYAGRHRVITWSSDFNSSSSSSSSSCACSVNNDSNTVRKRVRKESVGKITSDGDQRATESLVLQGKAAAGVLTIN</sequence>
<gene>
    <name evidence="1" type="ORF">Sradi_6714700</name>
</gene>
<protein>
    <submittedName>
        <fullName evidence="1">Uncharacterized protein</fullName>
    </submittedName>
</protein>
<evidence type="ECO:0000313" key="1">
    <source>
        <dbReference type="EMBL" id="KAL0296626.1"/>
    </source>
</evidence>
<name>A0AAW2JPS8_SESRA</name>
<proteinExistence type="predicted"/>
<organism evidence="1">
    <name type="scientific">Sesamum radiatum</name>
    <name type="common">Black benniseed</name>
    <dbReference type="NCBI Taxonomy" id="300843"/>
    <lineage>
        <taxon>Eukaryota</taxon>
        <taxon>Viridiplantae</taxon>
        <taxon>Streptophyta</taxon>
        <taxon>Embryophyta</taxon>
        <taxon>Tracheophyta</taxon>
        <taxon>Spermatophyta</taxon>
        <taxon>Magnoliopsida</taxon>
        <taxon>eudicotyledons</taxon>
        <taxon>Gunneridae</taxon>
        <taxon>Pentapetalae</taxon>
        <taxon>asterids</taxon>
        <taxon>lamiids</taxon>
        <taxon>Lamiales</taxon>
        <taxon>Pedaliaceae</taxon>
        <taxon>Sesamum</taxon>
    </lineage>
</organism>
<reference evidence="1" key="2">
    <citation type="journal article" date="2024" name="Plant">
        <title>Genomic evolution and insights into agronomic trait innovations of Sesamum species.</title>
        <authorList>
            <person name="Miao H."/>
            <person name="Wang L."/>
            <person name="Qu L."/>
            <person name="Liu H."/>
            <person name="Sun Y."/>
            <person name="Le M."/>
            <person name="Wang Q."/>
            <person name="Wei S."/>
            <person name="Zheng Y."/>
            <person name="Lin W."/>
            <person name="Duan Y."/>
            <person name="Cao H."/>
            <person name="Xiong S."/>
            <person name="Wang X."/>
            <person name="Wei L."/>
            <person name="Li C."/>
            <person name="Ma Q."/>
            <person name="Ju M."/>
            <person name="Zhao R."/>
            <person name="Li G."/>
            <person name="Mu C."/>
            <person name="Tian Q."/>
            <person name="Mei H."/>
            <person name="Zhang T."/>
            <person name="Gao T."/>
            <person name="Zhang H."/>
        </authorList>
    </citation>
    <scope>NUCLEOTIDE SEQUENCE</scope>
    <source>
        <strain evidence="1">G02</strain>
    </source>
</reference>
<dbReference type="EMBL" id="JACGWJ010000032">
    <property type="protein sequence ID" value="KAL0296626.1"/>
    <property type="molecule type" value="Genomic_DNA"/>
</dbReference>
<reference evidence="1" key="1">
    <citation type="submission" date="2020-06" db="EMBL/GenBank/DDBJ databases">
        <authorList>
            <person name="Li T."/>
            <person name="Hu X."/>
            <person name="Zhang T."/>
            <person name="Song X."/>
            <person name="Zhang H."/>
            <person name="Dai N."/>
            <person name="Sheng W."/>
            <person name="Hou X."/>
            <person name="Wei L."/>
        </authorList>
    </citation>
    <scope>NUCLEOTIDE SEQUENCE</scope>
    <source>
        <strain evidence="1">G02</strain>
        <tissue evidence="1">Leaf</tissue>
    </source>
</reference>
<dbReference type="AlphaFoldDB" id="A0AAW2JPS8"/>